<evidence type="ECO:0000313" key="18">
    <source>
        <dbReference type="Proteomes" id="UP000698800"/>
    </source>
</evidence>
<feature type="transmembrane region" description="Helical" evidence="15">
    <location>
        <begin position="450"/>
        <end position="480"/>
    </location>
</feature>
<evidence type="ECO:0000256" key="7">
    <source>
        <dbReference type="ARBA" id="ARBA00022989"/>
    </source>
</evidence>
<dbReference type="PANTHER" id="PTHR46480:SF1">
    <property type="entry name" value="VOLTAGE-GATED HYDROGEN CHANNEL 1"/>
    <property type="match status" value="1"/>
</dbReference>
<organism evidence="17 18">
    <name type="scientific">Glutinoglossum americanum</name>
    <dbReference type="NCBI Taxonomy" id="1670608"/>
    <lineage>
        <taxon>Eukaryota</taxon>
        <taxon>Fungi</taxon>
        <taxon>Dikarya</taxon>
        <taxon>Ascomycota</taxon>
        <taxon>Pezizomycotina</taxon>
        <taxon>Geoglossomycetes</taxon>
        <taxon>Geoglossales</taxon>
        <taxon>Geoglossaceae</taxon>
        <taxon>Glutinoglossum</taxon>
    </lineage>
</organism>
<dbReference type="EMBL" id="JAGHQL010000041">
    <property type="protein sequence ID" value="KAH0543039.1"/>
    <property type="molecule type" value="Genomic_DNA"/>
</dbReference>
<proteinExistence type="predicted"/>
<dbReference type="InterPro" id="IPR005821">
    <property type="entry name" value="Ion_trans_dom"/>
</dbReference>
<sequence>MRGIANPRLMSSCVDGPDPGRYMAYHNDYASRYLAKPGKEAFYDKTEYQDTPDTGRGNCAADEPTANTPRSDRAAAKLTHDEWVTRECLFRDRLRAAEELYDATPADAVYTARDKNNVNILSIFPNGIRGLGLRRDAVKSRYARRYRFETLKSLGPLTFAISHLLQTADRKTQDEYAEACARLSLEAKITATQNEKVGLFPLHAILANGLAEEQVDSGDRTGRWAWMGVSGEFSGGDPCLSQFGIRVHMPTGSIVGIQEVSSGTSCRCGRDSGILWLTPNRVHALRLAVGRLGRSKEAAGGRLWVHITVGEIREAYTRTPKRELTNTDTMSNDARPLLHECRQELARPSTCGESRIQRARQAARRLLSSRVAHYLILAMVALDVSCIFGDIFISLFTCGQENPDGAWDVAREALSDTSLVFSCLFMLELLVSVWALGFEYFRSWFRLFDATVITVGLMIDVLLHGVVVEVASLVIILRLWRIFKIVEEFSVGAEEEMSALTQRVEQLENENRELKGRLGALRGEDWVGQGGR</sequence>
<evidence type="ECO:0000259" key="16">
    <source>
        <dbReference type="Pfam" id="PF00520"/>
    </source>
</evidence>
<dbReference type="AlphaFoldDB" id="A0A9P8I8X2"/>
<evidence type="ECO:0000256" key="14">
    <source>
        <dbReference type="SAM" id="MobiDB-lite"/>
    </source>
</evidence>
<evidence type="ECO:0000256" key="10">
    <source>
        <dbReference type="ARBA" id="ARBA00023136"/>
    </source>
</evidence>
<keyword evidence="18" id="KW-1185">Reference proteome</keyword>
<reference evidence="17" key="1">
    <citation type="submission" date="2021-03" db="EMBL/GenBank/DDBJ databases">
        <title>Comparative genomics and phylogenomic investigation of the class Geoglossomycetes provide insights into ecological specialization and systematics.</title>
        <authorList>
            <person name="Melie T."/>
            <person name="Pirro S."/>
            <person name="Miller A.N."/>
            <person name="Quandt A."/>
        </authorList>
    </citation>
    <scope>NUCLEOTIDE SEQUENCE</scope>
    <source>
        <strain evidence="17">GBOQ0MN5Z8</strain>
    </source>
</reference>
<evidence type="ECO:0000256" key="6">
    <source>
        <dbReference type="ARBA" id="ARBA00022882"/>
    </source>
</evidence>
<evidence type="ECO:0000256" key="2">
    <source>
        <dbReference type="ARBA" id="ARBA00015897"/>
    </source>
</evidence>
<dbReference type="InterPro" id="IPR027359">
    <property type="entry name" value="Volt_channel_dom_sf"/>
</dbReference>
<evidence type="ECO:0000256" key="4">
    <source>
        <dbReference type="ARBA" id="ARBA00022475"/>
    </source>
</evidence>
<gene>
    <name evidence="17" type="ORF">FGG08_002647</name>
</gene>
<dbReference type="PANTHER" id="PTHR46480">
    <property type="entry name" value="F20B24.22"/>
    <property type="match status" value="1"/>
</dbReference>
<evidence type="ECO:0000256" key="12">
    <source>
        <dbReference type="ARBA" id="ARBA00031989"/>
    </source>
</evidence>
<dbReference type="Proteomes" id="UP000698800">
    <property type="component" value="Unassembled WGS sequence"/>
</dbReference>
<keyword evidence="8 13" id="KW-0175">Coiled coil</keyword>
<comment type="caution">
    <text evidence="17">The sequence shown here is derived from an EMBL/GenBank/DDBJ whole genome shotgun (WGS) entry which is preliminary data.</text>
</comment>
<name>A0A9P8I8X2_9PEZI</name>
<evidence type="ECO:0000256" key="1">
    <source>
        <dbReference type="ARBA" id="ARBA00004651"/>
    </source>
</evidence>
<evidence type="ECO:0000256" key="9">
    <source>
        <dbReference type="ARBA" id="ARBA00023065"/>
    </source>
</evidence>
<keyword evidence="4" id="KW-1003">Cell membrane</keyword>
<keyword evidence="3" id="KW-0813">Transport</keyword>
<evidence type="ECO:0000313" key="17">
    <source>
        <dbReference type="EMBL" id="KAH0543039.1"/>
    </source>
</evidence>
<keyword evidence="10 15" id="KW-0472">Membrane</keyword>
<dbReference type="Pfam" id="PF00520">
    <property type="entry name" value="Ion_trans"/>
    <property type="match status" value="1"/>
</dbReference>
<evidence type="ECO:0000256" key="8">
    <source>
        <dbReference type="ARBA" id="ARBA00023054"/>
    </source>
</evidence>
<protein>
    <recommendedName>
        <fullName evidence="2">Voltage-gated hydrogen channel 1</fullName>
    </recommendedName>
    <alternativeName>
        <fullName evidence="12">Hydrogen voltage-gated channel 1</fullName>
    </alternativeName>
</protein>
<keyword evidence="9" id="KW-0406">Ion transport</keyword>
<evidence type="ECO:0000256" key="15">
    <source>
        <dbReference type="SAM" id="Phobius"/>
    </source>
</evidence>
<keyword evidence="7 15" id="KW-1133">Transmembrane helix</keyword>
<feature type="domain" description="Ion transport" evidence="16">
    <location>
        <begin position="392"/>
        <end position="487"/>
    </location>
</feature>
<feature type="coiled-coil region" evidence="13">
    <location>
        <begin position="490"/>
        <end position="524"/>
    </location>
</feature>
<keyword evidence="6" id="KW-0851">Voltage-gated channel</keyword>
<dbReference type="OrthoDB" id="427456at2759"/>
<comment type="subcellular location">
    <subcellularLocation>
        <location evidence="1">Cell membrane</location>
        <topology evidence="1">Multi-pass membrane protein</topology>
    </subcellularLocation>
</comment>
<feature type="transmembrane region" description="Helical" evidence="15">
    <location>
        <begin position="417"/>
        <end position="438"/>
    </location>
</feature>
<evidence type="ECO:0000256" key="11">
    <source>
        <dbReference type="ARBA" id="ARBA00023303"/>
    </source>
</evidence>
<dbReference type="GO" id="GO:0005886">
    <property type="term" value="C:plasma membrane"/>
    <property type="evidence" value="ECO:0007669"/>
    <property type="project" value="UniProtKB-SubCell"/>
</dbReference>
<accession>A0A9P8I8X2</accession>
<evidence type="ECO:0000256" key="5">
    <source>
        <dbReference type="ARBA" id="ARBA00022692"/>
    </source>
</evidence>
<evidence type="ECO:0000256" key="3">
    <source>
        <dbReference type="ARBA" id="ARBA00022448"/>
    </source>
</evidence>
<dbReference type="Gene3D" id="1.20.120.350">
    <property type="entry name" value="Voltage-gated potassium channels. Chain C"/>
    <property type="match status" value="1"/>
</dbReference>
<keyword evidence="5 15" id="KW-0812">Transmembrane</keyword>
<dbReference type="InterPro" id="IPR031846">
    <property type="entry name" value="Hvcn1"/>
</dbReference>
<feature type="transmembrane region" description="Helical" evidence="15">
    <location>
        <begin position="374"/>
        <end position="397"/>
    </location>
</feature>
<keyword evidence="11" id="KW-0407">Ion channel</keyword>
<dbReference type="GO" id="GO:0030171">
    <property type="term" value="F:voltage-gated proton channel activity"/>
    <property type="evidence" value="ECO:0007669"/>
    <property type="project" value="InterPro"/>
</dbReference>
<dbReference type="GO" id="GO:0034702">
    <property type="term" value="C:monoatomic ion channel complex"/>
    <property type="evidence" value="ECO:0007669"/>
    <property type="project" value="UniProtKB-KW"/>
</dbReference>
<evidence type="ECO:0000256" key="13">
    <source>
        <dbReference type="SAM" id="Coils"/>
    </source>
</evidence>
<feature type="region of interest" description="Disordered" evidence="14">
    <location>
        <begin position="47"/>
        <end position="74"/>
    </location>
</feature>